<proteinExistence type="predicted"/>
<evidence type="ECO:0000313" key="5">
    <source>
        <dbReference type="Proteomes" id="UP000054928"/>
    </source>
</evidence>
<name>A0A0P1ACH9_PLAHL</name>
<dbReference type="Gene3D" id="1.25.10.10">
    <property type="entry name" value="Leucine-rich Repeat Variant"/>
    <property type="match status" value="1"/>
</dbReference>
<dbReference type="PANTHER" id="PTHR13255">
    <property type="entry name" value="ATAXIN-10"/>
    <property type="match status" value="1"/>
</dbReference>
<evidence type="ECO:0000256" key="1">
    <source>
        <dbReference type="ARBA" id="ARBA00022618"/>
    </source>
</evidence>
<dbReference type="AlphaFoldDB" id="A0A0P1ACH9"/>
<protein>
    <submittedName>
        <fullName evidence="4">Uncharacterized conserved protein</fullName>
    </submittedName>
</protein>
<reference evidence="5" key="1">
    <citation type="submission" date="2014-09" db="EMBL/GenBank/DDBJ databases">
        <authorList>
            <person name="Sharma Rahul"/>
            <person name="Thines Marco"/>
        </authorList>
    </citation>
    <scope>NUCLEOTIDE SEQUENCE [LARGE SCALE GENOMIC DNA]</scope>
</reference>
<dbReference type="OrthoDB" id="379794at2759"/>
<dbReference type="SUPFAM" id="SSF48371">
    <property type="entry name" value="ARM repeat"/>
    <property type="match status" value="2"/>
</dbReference>
<dbReference type="EMBL" id="CCYD01000322">
    <property type="protein sequence ID" value="CEG38478.1"/>
    <property type="molecule type" value="Genomic_DNA"/>
</dbReference>
<keyword evidence="1" id="KW-0132">Cell division</keyword>
<dbReference type="Pfam" id="PF09759">
    <property type="entry name" value="Atx10homo_assoc"/>
    <property type="match status" value="1"/>
</dbReference>
<accession>A0A0P1ACH9</accession>
<keyword evidence="5" id="KW-1185">Reference proteome</keyword>
<feature type="domain" description="Ataxin-10" evidence="3">
    <location>
        <begin position="446"/>
        <end position="545"/>
    </location>
</feature>
<dbReference type="GO" id="GO:0005829">
    <property type="term" value="C:cytosol"/>
    <property type="evidence" value="ECO:0007669"/>
    <property type="project" value="TreeGrafter"/>
</dbReference>
<dbReference type="PANTHER" id="PTHR13255:SF0">
    <property type="entry name" value="ATAXIN-10"/>
    <property type="match status" value="1"/>
</dbReference>
<dbReference type="InterPro" id="IPR051374">
    <property type="entry name" value="Ataxin-10/CTR86_families"/>
</dbReference>
<keyword evidence="2" id="KW-0131">Cell cycle</keyword>
<dbReference type="OMA" id="ECHQYRK"/>
<organism evidence="4 5">
    <name type="scientific">Plasmopara halstedii</name>
    <name type="common">Downy mildew of sunflower</name>
    <dbReference type="NCBI Taxonomy" id="4781"/>
    <lineage>
        <taxon>Eukaryota</taxon>
        <taxon>Sar</taxon>
        <taxon>Stramenopiles</taxon>
        <taxon>Oomycota</taxon>
        <taxon>Peronosporomycetes</taxon>
        <taxon>Peronosporales</taxon>
        <taxon>Peronosporaceae</taxon>
        <taxon>Plasmopara</taxon>
    </lineage>
</organism>
<dbReference type="STRING" id="4781.A0A0P1ACH9"/>
<evidence type="ECO:0000256" key="2">
    <source>
        <dbReference type="ARBA" id="ARBA00023306"/>
    </source>
</evidence>
<sequence>MNFETLATECRSAAFRESLGISPVWTEAAETIKELMHELQDQIKAAVPKTNCKVNMQDAESIDEDDDGLNYTFYVDSKDPTAEELHHELLPSNPIVEDSKRMTSQVKDLTAVFRFLRNACAACTNNQNACLNVGAHEVVMHCCHWVDVEDETLKTEIILLAQVVLQFCVNGVAKNVKNQEVIWMLFFPDKFQKILVECHRHRKVIAFTVALMLNCFNLDSSVATEIERIVARRVDLVCARNLLITILHRCIQGPFKSSESSVSVISVPHIDDQDPAFDWICMLFGVLFNDGRTKHLYTAVGAHILSQLWSRVTPEQLILLRMFRMWAISTLNSTCIKQQQPPPGIFEFVKSTWLYIVTEGDEDRPIEGDEVRKKVWIGLENDAKLMLLDVFGELTVDYAKISPDGATDLLQSLVKELHRVWKRERTEDRRHIGSTLQSSNDEPWGYRSALIRVIGNLCYRQKEHQDFIRENGYLSLFLNHCNVDETNPMIREWSLVALRNLCEQNVDNQKFIEALRPQGIDEDSNVALEKANMHADIGEDGKVLLSKNDR</sequence>
<dbReference type="InterPro" id="IPR019156">
    <property type="entry name" value="Ataxin-10_domain"/>
</dbReference>
<dbReference type="GO" id="GO:0051301">
    <property type="term" value="P:cell division"/>
    <property type="evidence" value="ECO:0007669"/>
    <property type="project" value="UniProtKB-KW"/>
</dbReference>
<dbReference type="RefSeq" id="XP_024574847.1">
    <property type="nucleotide sequence ID" value="XM_024723919.1"/>
</dbReference>
<dbReference type="Proteomes" id="UP000054928">
    <property type="component" value="Unassembled WGS sequence"/>
</dbReference>
<evidence type="ECO:0000313" key="4">
    <source>
        <dbReference type="EMBL" id="CEG38478.1"/>
    </source>
</evidence>
<evidence type="ECO:0000259" key="3">
    <source>
        <dbReference type="Pfam" id="PF09759"/>
    </source>
</evidence>
<dbReference type="InterPro" id="IPR016024">
    <property type="entry name" value="ARM-type_fold"/>
</dbReference>
<dbReference type="InterPro" id="IPR011989">
    <property type="entry name" value="ARM-like"/>
</dbReference>
<dbReference type="GeneID" id="36403605"/>